<evidence type="ECO:0008006" key="5">
    <source>
        <dbReference type="Google" id="ProtNLM"/>
    </source>
</evidence>
<dbReference type="RefSeq" id="WP_389357661.1">
    <property type="nucleotide sequence ID" value="NZ_JBIACK010000001.1"/>
</dbReference>
<proteinExistence type="predicted"/>
<feature type="compositionally biased region" description="Basic and acidic residues" evidence="1">
    <location>
        <begin position="24"/>
        <end position="34"/>
    </location>
</feature>
<feature type="region of interest" description="Disordered" evidence="1">
    <location>
        <begin position="24"/>
        <end position="43"/>
    </location>
</feature>
<accession>A0ABW6K5K9</accession>
<protein>
    <recommendedName>
        <fullName evidence="5">Lipoprotein</fullName>
    </recommendedName>
</protein>
<evidence type="ECO:0000313" key="4">
    <source>
        <dbReference type="Proteomes" id="UP001601059"/>
    </source>
</evidence>
<name>A0ABW6K5K9_9BACI</name>
<keyword evidence="2" id="KW-0732">Signal</keyword>
<reference evidence="3 4" key="1">
    <citation type="submission" date="2024-08" db="EMBL/GenBank/DDBJ databases">
        <title>Two novel Cytobacillus novel species.</title>
        <authorList>
            <person name="Liu G."/>
        </authorList>
    </citation>
    <scope>NUCLEOTIDE SEQUENCE [LARGE SCALE GENOMIC DNA]</scope>
    <source>
        <strain evidence="3 4">FJAT-54145</strain>
    </source>
</reference>
<keyword evidence="4" id="KW-1185">Reference proteome</keyword>
<feature type="chain" id="PRO_5045773371" description="Lipoprotein" evidence="2">
    <location>
        <begin position="22"/>
        <end position="160"/>
    </location>
</feature>
<comment type="caution">
    <text evidence="3">The sequence shown here is derived from an EMBL/GenBank/DDBJ whole genome shotgun (WGS) entry which is preliminary data.</text>
</comment>
<dbReference type="EMBL" id="JBIACK010000001">
    <property type="protein sequence ID" value="MFE8699451.1"/>
    <property type="molecule type" value="Genomic_DNA"/>
</dbReference>
<evidence type="ECO:0000313" key="3">
    <source>
        <dbReference type="EMBL" id="MFE8699451.1"/>
    </source>
</evidence>
<dbReference type="Proteomes" id="UP001601059">
    <property type="component" value="Unassembled WGS sequence"/>
</dbReference>
<feature type="signal peptide" evidence="2">
    <location>
        <begin position="1"/>
        <end position="21"/>
    </location>
</feature>
<gene>
    <name evidence="3" type="ORF">ACFYKX_02310</name>
</gene>
<organism evidence="3 4">
    <name type="scientific">Cytobacillus spartinae</name>
    <dbReference type="NCBI Taxonomy" id="3299023"/>
    <lineage>
        <taxon>Bacteria</taxon>
        <taxon>Bacillati</taxon>
        <taxon>Bacillota</taxon>
        <taxon>Bacilli</taxon>
        <taxon>Bacillales</taxon>
        <taxon>Bacillaceae</taxon>
        <taxon>Cytobacillus</taxon>
    </lineage>
</organism>
<sequence length="160" mass="17433">MKKYLSFLLAGSLVVALGACSAQEETKQEEKVEETAGQTEDNAKAVRSSLLSYQGEVTKVIRSVEGTLADPEQDPTAAVATFGDDVKAIAIPEELKDYTTDIEAALENLTQYYTKKAELLKAQATDMSEAETFKEEYITNMTKVFDGVELSPPVFSSLFG</sequence>
<dbReference type="PROSITE" id="PS51257">
    <property type="entry name" value="PROKAR_LIPOPROTEIN"/>
    <property type="match status" value="1"/>
</dbReference>
<evidence type="ECO:0000256" key="1">
    <source>
        <dbReference type="SAM" id="MobiDB-lite"/>
    </source>
</evidence>
<evidence type="ECO:0000256" key="2">
    <source>
        <dbReference type="SAM" id="SignalP"/>
    </source>
</evidence>